<keyword evidence="3" id="KW-1185">Reference proteome</keyword>
<protein>
    <submittedName>
        <fullName evidence="2">Uncharacterized protein</fullName>
    </submittedName>
</protein>
<evidence type="ECO:0000256" key="1">
    <source>
        <dbReference type="SAM" id="MobiDB-lite"/>
    </source>
</evidence>
<reference evidence="2 3" key="1">
    <citation type="journal article" date="2010" name="Stand. Genomic Sci.">
        <title>Complete genome sequence of Conexibacter woesei type strain (ID131577).</title>
        <authorList>
            <person name="Pukall R."/>
            <person name="Lapidus A."/>
            <person name="Glavina Del Rio T."/>
            <person name="Copeland A."/>
            <person name="Tice H."/>
            <person name="Cheng J.-F."/>
            <person name="Lucas S."/>
            <person name="Chen F."/>
            <person name="Nolan M."/>
            <person name="Bruce D."/>
            <person name="Goodwin L."/>
            <person name="Pitluck S."/>
            <person name="Mavromatis K."/>
            <person name="Ivanova N."/>
            <person name="Ovchinnikova G."/>
            <person name="Pati A."/>
            <person name="Chen A."/>
            <person name="Palaniappan K."/>
            <person name="Land M."/>
            <person name="Hauser L."/>
            <person name="Chang Y.-J."/>
            <person name="Jeffries C.D."/>
            <person name="Chain P."/>
            <person name="Meincke L."/>
            <person name="Sims D."/>
            <person name="Brettin T."/>
            <person name="Detter J.C."/>
            <person name="Rohde M."/>
            <person name="Goeker M."/>
            <person name="Bristow J."/>
            <person name="Eisen J.A."/>
            <person name="Markowitz V."/>
            <person name="Kyrpides N.C."/>
            <person name="Klenk H.-P."/>
            <person name="Hugenholtz P."/>
        </authorList>
    </citation>
    <scope>NUCLEOTIDE SEQUENCE [LARGE SCALE GENOMIC DNA]</scope>
    <source>
        <strain evidence="3">DSM 14684 / CIP 108061 / JCM 11494 / NBRC 100937 / ID131577</strain>
    </source>
</reference>
<organism evidence="2 3">
    <name type="scientific">Conexibacter woesei (strain DSM 14684 / CCUG 47730 / CIP 108061 / JCM 11494 / NBRC 100937 / ID131577)</name>
    <dbReference type="NCBI Taxonomy" id="469383"/>
    <lineage>
        <taxon>Bacteria</taxon>
        <taxon>Bacillati</taxon>
        <taxon>Actinomycetota</taxon>
        <taxon>Thermoleophilia</taxon>
        <taxon>Solirubrobacterales</taxon>
        <taxon>Conexibacteraceae</taxon>
        <taxon>Conexibacter</taxon>
    </lineage>
</organism>
<evidence type="ECO:0000313" key="3">
    <source>
        <dbReference type="Proteomes" id="UP000008229"/>
    </source>
</evidence>
<name>D3EZV0_CONWI</name>
<dbReference type="EMBL" id="CP001854">
    <property type="protein sequence ID" value="ADB49926.1"/>
    <property type="molecule type" value="Genomic_DNA"/>
</dbReference>
<evidence type="ECO:0000313" key="2">
    <source>
        <dbReference type="EMBL" id="ADB49926.1"/>
    </source>
</evidence>
<accession>D3EZV0</accession>
<dbReference type="HOGENOM" id="CLU_1515391_0_0_11"/>
<dbReference type="AlphaFoldDB" id="D3EZV0"/>
<sequence length="177" mass="18993">MVREIVTTGLGPPRAVLARGLDAPRWALRTAAGPVTRGALAGLDMLLASELAEEAARRIYERVLAGPELEAAVAEAVESPAMERLVARVVDSRLMEATAARLLESEELWLMVQEVAQSPAVTSAITQQGASFADDVASEVREQSQHADAWIERAARRVLRREPRAGPRPGMPDPGPA</sequence>
<dbReference type="STRING" id="469383.Cwoe_1498"/>
<dbReference type="RefSeq" id="WP_012932977.1">
    <property type="nucleotide sequence ID" value="NC_013739.1"/>
</dbReference>
<dbReference type="KEGG" id="cwo:Cwoe_1498"/>
<dbReference type="OrthoDB" id="9830733at2"/>
<proteinExistence type="predicted"/>
<feature type="region of interest" description="Disordered" evidence="1">
    <location>
        <begin position="158"/>
        <end position="177"/>
    </location>
</feature>
<dbReference type="Proteomes" id="UP000008229">
    <property type="component" value="Chromosome"/>
</dbReference>
<gene>
    <name evidence="2" type="ordered locus">Cwoe_1498</name>
</gene>
<reference evidence="3" key="2">
    <citation type="submission" date="2010-01" db="EMBL/GenBank/DDBJ databases">
        <title>The complete genome of Conexibacter woesei DSM 14684.</title>
        <authorList>
            <consortium name="US DOE Joint Genome Institute (JGI-PGF)"/>
            <person name="Lucas S."/>
            <person name="Copeland A."/>
            <person name="Lapidus A."/>
            <person name="Glavina del Rio T."/>
            <person name="Dalin E."/>
            <person name="Tice H."/>
            <person name="Bruce D."/>
            <person name="Goodwin L."/>
            <person name="Pitluck S."/>
            <person name="Kyrpides N."/>
            <person name="Mavromatis K."/>
            <person name="Ivanova N."/>
            <person name="Mikhailova N."/>
            <person name="Chertkov O."/>
            <person name="Brettin T."/>
            <person name="Detter J.C."/>
            <person name="Han C."/>
            <person name="Larimer F."/>
            <person name="Land M."/>
            <person name="Hauser L."/>
            <person name="Markowitz V."/>
            <person name="Cheng J.-F."/>
            <person name="Hugenholtz P."/>
            <person name="Woyke T."/>
            <person name="Wu D."/>
            <person name="Pukall R."/>
            <person name="Steenblock K."/>
            <person name="Schneider S."/>
            <person name="Klenk H.-P."/>
            <person name="Eisen J.A."/>
        </authorList>
    </citation>
    <scope>NUCLEOTIDE SEQUENCE [LARGE SCALE GENOMIC DNA]</scope>
    <source>
        <strain evidence="3">DSM 14684 / CIP 108061 / JCM 11494 / NBRC 100937 / ID131577</strain>
    </source>
</reference>